<dbReference type="EMBL" id="ML208264">
    <property type="protein sequence ID" value="TFK75252.1"/>
    <property type="molecule type" value="Genomic_DNA"/>
</dbReference>
<sequence length="77" mass="8626">MASLGTPFRSTYRYLQRQAHESPVIFYSCVLGAIGPVLVAAVPPIREKFGYQPGEMVPTSYPLPKRPRKPVQGYDDE</sequence>
<proteinExistence type="predicted"/>
<organism evidence="1 2">
    <name type="scientific">Pluteus cervinus</name>
    <dbReference type="NCBI Taxonomy" id="181527"/>
    <lineage>
        <taxon>Eukaryota</taxon>
        <taxon>Fungi</taxon>
        <taxon>Dikarya</taxon>
        <taxon>Basidiomycota</taxon>
        <taxon>Agaricomycotina</taxon>
        <taxon>Agaricomycetes</taxon>
        <taxon>Agaricomycetidae</taxon>
        <taxon>Agaricales</taxon>
        <taxon>Pluteineae</taxon>
        <taxon>Pluteaceae</taxon>
        <taxon>Pluteus</taxon>
    </lineage>
</organism>
<evidence type="ECO:0000313" key="2">
    <source>
        <dbReference type="Proteomes" id="UP000308600"/>
    </source>
</evidence>
<gene>
    <name evidence="1" type="ORF">BDN72DRAFT_955250</name>
</gene>
<keyword evidence="2" id="KW-1185">Reference proteome</keyword>
<name>A0ACD3BCB7_9AGAR</name>
<dbReference type="Proteomes" id="UP000308600">
    <property type="component" value="Unassembled WGS sequence"/>
</dbReference>
<accession>A0ACD3BCB7</accession>
<evidence type="ECO:0000313" key="1">
    <source>
        <dbReference type="EMBL" id="TFK75252.1"/>
    </source>
</evidence>
<reference evidence="1 2" key="1">
    <citation type="journal article" date="2019" name="Nat. Ecol. Evol.">
        <title>Megaphylogeny resolves global patterns of mushroom evolution.</title>
        <authorList>
            <person name="Varga T."/>
            <person name="Krizsan K."/>
            <person name="Foldi C."/>
            <person name="Dima B."/>
            <person name="Sanchez-Garcia M."/>
            <person name="Sanchez-Ramirez S."/>
            <person name="Szollosi G.J."/>
            <person name="Szarkandi J.G."/>
            <person name="Papp V."/>
            <person name="Albert L."/>
            <person name="Andreopoulos W."/>
            <person name="Angelini C."/>
            <person name="Antonin V."/>
            <person name="Barry K.W."/>
            <person name="Bougher N.L."/>
            <person name="Buchanan P."/>
            <person name="Buyck B."/>
            <person name="Bense V."/>
            <person name="Catcheside P."/>
            <person name="Chovatia M."/>
            <person name="Cooper J."/>
            <person name="Damon W."/>
            <person name="Desjardin D."/>
            <person name="Finy P."/>
            <person name="Geml J."/>
            <person name="Haridas S."/>
            <person name="Hughes K."/>
            <person name="Justo A."/>
            <person name="Karasinski D."/>
            <person name="Kautmanova I."/>
            <person name="Kiss B."/>
            <person name="Kocsube S."/>
            <person name="Kotiranta H."/>
            <person name="LaButti K.M."/>
            <person name="Lechner B.E."/>
            <person name="Liimatainen K."/>
            <person name="Lipzen A."/>
            <person name="Lukacs Z."/>
            <person name="Mihaltcheva S."/>
            <person name="Morgado L.N."/>
            <person name="Niskanen T."/>
            <person name="Noordeloos M.E."/>
            <person name="Ohm R.A."/>
            <person name="Ortiz-Santana B."/>
            <person name="Ovrebo C."/>
            <person name="Racz N."/>
            <person name="Riley R."/>
            <person name="Savchenko A."/>
            <person name="Shiryaev A."/>
            <person name="Soop K."/>
            <person name="Spirin V."/>
            <person name="Szebenyi C."/>
            <person name="Tomsovsky M."/>
            <person name="Tulloss R.E."/>
            <person name="Uehling J."/>
            <person name="Grigoriev I.V."/>
            <person name="Vagvolgyi C."/>
            <person name="Papp T."/>
            <person name="Martin F.M."/>
            <person name="Miettinen O."/>
            <person name="Hibbett D.S."/>
            <person name="Nagy L.G."/>
        </authorList>
    </citation>
    <scope>NUCLEOTIDE SEQUENCE [LARGE SCALE GENOMIC DNA]</scope>
    <source>
        <strain evidence="1 2">NL-1719</strain>
    </source>
</reference>
<protein>
    <submittedName>
        <fullName evidence="1">Uncharacterized protein</fullName>
    </submittedName>
</protein>